<keyword evidence="11" id="KW-0489">Methyltransferase</keyword>
<dbReference type="EC" id="2.1.1.137" evidence="4"/>
<keyword evidence="2" id="KW-0949">S-adenosyl-L-methionine</keyword>
<reference evidence="11 12" key="1">
    <citation type="submission" date="2019-02" db="EMBL/GenBank/DDBJ databases">
        <title>Deep-cultivation of Planctomycetes and their phenomic and genomic characterization uncovers novel biology.</title>
        <authorList>
            <person name="Wiegand S."/>
            <person name="Jogler M."/>
            <person name="Boedeker C."/>
            <person name="Pinto D."/>
            <person name="Vollmers J."/>
            <person name="Rivas-Marin E."/>
            <person name="Kohn T."/>
            <person name="Peeters S.H."/>
            <person name="Heuer A."/>
            <person name="Rast P."/>
            <person name="Oberbeckmann S."/>
            <person name="Bunk B."/>
            <person name="Jeske O."/>
            <person name="Meyerdierks A."/>
            <person name="Storesund J.E."/>
            <person name="Kallscheuer N."/>
            <person name="Luecker S."/>
            <person name="Lage O.M."/>
            <person name="Pohl T."/>
            <person name="Merkel B.J."/>
            <person name="Hornburger P."/>
            <person name="Mueller R.-W."/>
            <person name="Bruemmer F."/>
            <person name="Labrenz M."/>
            <person name="Spormann A.M."/>
            <person name="Op den Camp H."/>
            <person name="Overmann J."/>
            <person name="Amann R."/>
            <person name="Jetten M.S.M."/>
            <person name="Mascher T."/>
            <person name="Medema M.H."/>
            <person name="Devos D.P."/>
            <person name="Kaster A.-K."/>
            <person name="Ovreas L."/>
            <person name="Rohde M."/>
            <person name="Galperin M.Y."/>
            <person name="Jogler C."/>
        </authorList>
    </citation>
    <scope>NUCLEOTIDE SEQUENCE [LARGE SCALE GENOMIC DNA]</scope>
    <source>
        <strain evidence="11 12">SV_7m_r</strain>
    </source>
</reference>
<comment type="catalytic activity">
    <reaction evidence="7">
        <text>arsenic triglutathione + 2 [thioredoxin]-dithiol + 2 S-adenosyl-L-methionine + H2O = dimethylarsinous acid + 2 [thioredoxin]-disulfide + 3 glutathione + 2 S-adenosyl-L-homocysteine + 2 H(+)</text>
        <dbReference type="Rhea" id="RHEA:69464"/>
        <dbReference type="Rhea" id="RHEA-COMP:10698"/>
        <dbReference type="Rhea" id="RHEA-COMP:10700"/>
        <dbReference type="ChEBI" id="CHEBI:15377"/>
        <dbReference type="ChEBI" id="CHEBI:15378"/>
        <dbReference type="ChEBI" id="CHEBI:23808"/>
        <dbReference type="ChEBI" id="CHEBI:29950"/>
        <dbReference type="ChEBI" id="CHEBI:50058"/>
        <dbReference type="ChEBI" id="CHEBI:57856"/>
        <dbReference type="ChEBI" id="CHEBI:57925"/>
        <dbReference type="ChEBI" id="CHEBI:59789"/>
        <dbReference type="ChEBI" id="CHEBI:183640"/>
        <dbReference type="EC" id="2.1.1.137"/>
    </reaction>
</comment>
<evidence type="ECO:0000256" key="8">
    <source>
        <dbReference type="ARBA" id="ARBA00048428"/>
    </source>
</evidence>
<evidence type="ECO:0000313" key="11">
    <source>
        <dbReference type="EMBL" id="QDT58102.1"/>
    </source>
</evidence>
<dbReference type="GO" id="GO:0032259">
    <property type="term" value="P:methylation"/>
    <property type="evidence" value="ECO:0007669"/>
    <property type="project" value="UniProtKB-KW"/>
</dbReference>
<evidence type="ECO:0000256" key="5">
    <source>
        <dbReference type="ARBA" id="ARBA00034545"/>
    </source>
</evidence>
<accession>A0A517SPQ1</accession>
<dbReference type="GO" id="GO:0030791">
    <property type="term" value="F:arsenite methyltransferase activity"/>
    <property type="evidence" value="ECO:0007669"/>
    <property type="project" value="UniProtKB-EC"/>
</dbReference>
<dbReference type="CDD" id="cd02440">
    <property type="entry name" value="AdoMet_MTases"/>
    <property type="match status" value="1"/>
</dbReference>
<feature type="domain" description="Methyltransferase" evidence="10">
    <location>
        <begin position="163"/>
        <end position="253"/>
    </location>
</feature>
<dbReference type="EMBL" id="CP036272">
    <property type="protein sequence ID" value="QDT58102.1"/>
    <property type="molecule type" value="Genomic_DNA"/>
</dbReference>
<dbReference type="Pfam" id="PF13847">
    <property type="entry name" value="Methyltransf_31"/>
    <property type="match status" value="2"/>
</dbReference>
<gene>
    <name evidence="11" type="ORF">SV7mr_05910</name>
</gene>
<comment type="similarity">
    <text evidence="3">Belongs to the methyltransferase superfamily. Arsenite methyltransferase family.</text>
</comment>
<dbReference type="Proteomes" id="UP000315003">
    <property type="component" value="Chromosome"/>
</dbReference>
<comment type="catalytic activity">
    <reaction evidence="6">
        <text>arsenic triglutathione + [thioredoxin]-dithiol + S-adenosyl-L-methionine + 2 H2O = methylarsonous acid + [thioredoxin]-disulfide + 3 glutathione + S-adenosyl-L-homocysteine + H(+)</text>
        <dbReference type="Rhea" id="RHEA:69460"/>
        <dbReference type="Rhea" id="RHEA-COMP:10698"/>
        <dbReference type="Rhea" id="RHEA-COMP:10700"/>
        <dbReference type="ChEBI" id="CHEBI:15377"/>
        <dbReference type="ChEBI" id="CHEBI:15378"/>
        <dbReference type="ChEBI" id="CHEBI:17826"/>
        <dbReference type="ChEBI" id="CHEBI:29950"/>
        <dbReference type="ChEBI" id="CHEBI:50058"/>
        <dbReference type="ChEBI" id="CHEBI:57856"/>
        <dbReference type="ChEBI" id="CHEBI:57925"/>
        <dbReference type="ChEBI" id="CHEBI:59789"/>
        <dbReference type="ChEBI" id="CHEBI:183640"/>
        <dbReference type="EC" id="2.1.1.137"/>
    </reaction>
</comment>
<organism evidence="11 12">
    <name type="scientific">Stieleria bergensis</name>
    <dbReference type="NCBI Taxonomy" id="2528025"/>
    <lineage>
        <taxon>Bacteria</taxon>
        <taxon>Pseudomonadati</taxon>
        <taxon>Planctomycetota</taxon>
        <taxon>Planctomycetia</taxon>
        <taxon>Pirellulales</taxon>
        <taxon>Pirellulaceae</taxon>
        <taxon>Stieleria</taxon>
    </lineage>
</organism>
<protein>
    <recommendedName>
        <fullName evidence="5">Arsenite methyltransferase</fullName>
        <ecNumber evidence="4">2.1.1.137</ecNumber>
    </recommendedName>
</protein>
<evidence type="ECO:0000256" key="4">
    <source>
        <dbReference type="ARBA" id="ARBA00034521"/>
    </source>
</evidence>
<dbReference type="OrthoDB" id="9772751at2"/>
<name>A0A517SPQ1_9BACT</name>
<keyword evidence="12" id="KW-1185">Reference proteome</keyword>
<dbReference type="InterPro" id="IPR026669">
    <property type="entry name" value="Arsenite_MeTrfase-like"/>
</dbReference>
<keyword evidence="1 11" id="KW-0808">Transferase</keyword>
<dbReference type="InterPro" id="IPR029063">
    <property type="entry name" value="SAM-dependent_MTases_sf"/>
</dbReference>
<evidence type="ECO:0000256" key="7">
    <source>
        <dbReference type="ARBA" id="ARBA00047943"/>
    </source>
</evidence>
<evidence type="ECO:0000256" key="6">
    <source>
        <dbReference type="ARBA" id="ARBA00047941"/>
    </source>
</evidence>
<sequence length="384" mass="42678">MNAVPKPSSKLNPETAVRERYSDAAAQREPELCCPVDYDPQYLKVIPQEVIDRDYGCGDPSKSVRAGETVLDLGCGGGKICFIAAQVVGPQGSVIGVDMNDEMLDLARRSQAEVSKQIGFDNLRFVKGRIQDLQVDRDRLDLYLQQSPIDSEEALQRYERFVADMRQQTPLIASNSIDVVVSNCVLNLVDADEKQQLFREIFRVLKPGGRAVISDIVSDEHVPPAMQNDGYLWSGCISGAFQEKVFLDAFVEAGFQGVEMPVYQPLPWQVVEGIEFRSATVIAYKFPDEACWEHFDAVMYRGPYSSVRDDDGHEFRRGVRTAVCRKTFNKISSPPYAQDFVTHSPAEPVHPEDAKPFACTGAQAQRHPRVTKGGEVGCTGQDCC</sequence>
<dbReference type="PANTHER" id="PTHR43675:SF8">
    <property type="entry name" value="ARSENITE METHYLTRANSFERASE"/>
    <property type="match status" value="1"/>
</dbReference>
<dbReference type="PANTHER" id="PTHR43675">
    <property type="entry name" value="ARSENITE METHYLTRANSFERASE"/>
    <property type="match status" value="1"/>
</dbReference>
<evidence type="ECO:0000259" key="10">
    <source>
        <dbReference type="Pfam" id="PF13847"/>
    </source>
</evidence>
<comment type="catalytic activity">
    <reaction evidence="8">
        <text>arsenic triglutathione + 3 [thioredoxin]-dithiol + 3 S-adenosyl-L-methionine = trimethylarsine + 3 [thioredoxin]-disulfide + 3 glutathione + 3 S-adenosyl-L-homocysteine + 3 H(+)</text>
        <dbReference type="Rhea" id="RHEA:69432"/>
        <dbReference type="Rhea" id="RHEA-COMP:10698"/>
        <dbReference type="Rhea" id="RHEA-COMP:10700"/>
        <dbReference type="ChEBI" id="CHEBI:15378"/>
        <dbReference type="ChEBI" id="CHEBI:27130"/>
        <dbReference type="ChEBI" id="CHEBI:29950"/>
        <dbReference type="ChEBI" id="CHEBI:50058"/>
        <dbReference type="ChEBI" id="CHEBI:57856"/>
        <dbReference type="ChEBI" id="CHEBI:57925"/>
        <dbReference type="ChEBI" id="CHEBI:59789"/>
        <dbReference type="ChEBI" id="CHEBI:183640"/>
        <dbReference type="EC" id="2.1.1.137"/>
    </reaction>
</comment>
<evidence type="ECO:0000313" key="12">
    <source>
        <dbReference type="Proteomes" id="UP000315003"/>
    </source>
</evidence>
<feature type="domain" description="Methyltransferase" evidence="10">
    <location>
        <begin position="66"/>
        <end position="155"/>
    </location>
</feature>
<dbReference type="SUPFAM" id="SSF53335">
    <property type="entry name" value="S-adenosyl-L-methionine-dependent methyltransferases"/>
    <property type="match status" value="1"/>
</dbReference>
<evidence type="ECO:0000256" key="2">
    <source>
        <dbReference type="ARBA" id="ARBA00022691"/>
    </source>
</evidence>
<proteinExistence type="inferred from homology"/>
<dbReference type="InterPro" id="IPR025714">
    <property type="entry name" value="Methyltranfer_dom"/>
</dbReference>
<dbReference type="AlphaFoldDB" id="A0A517SPQ1"/>
<evidence type="ECO:0000256" key="1">
    <source>
        <dbReference type="ARBA" id="ARBA00022679"/>
    </source>
</evidence>
<dbReference type="Gene3D" id="3.40.50.150">
    <property type="entry name" value="Vaccinia Virus protein VP39"/>
    <property type="match status" value="2"/>
</dbReference>
<dbReference type="RefSeq" id="WP_145269026.1">
    <property type="nucleotide sequence ID" value="NZ_CP036272.1"/>
</dbReference>
<feature type="region of interest" description="Disordered" evidence="9">
    <location>
        <begin position="1"/>
        <end position="23"/>
    </location>
</feature>
<evidence type="ECO:0000256" key="3">
    <source>
        <dbReference type="ARBA" id="ARBA00034487"/>
    </source>
</evidence>
<evidence type="ECO:0000256" key="9">
    <source>
        <dbReference type="SAM" id="MobiDB-lite"/>
    </source>
</evidence>